<evidence type="ECO:0000313" key="2">
    <source>
        <dbReference type="EMBL" id="WWC91491.1"/>
    </source>
</evidence>
<organism evidence="2 3">
    <name type="scientific">Kwoniella dendrophila CBS 6074</name>
    <dbReference type="NCBI Taxonomy" id="1295534"/>
    <lineage>
        <taxon>Eukaryota</taxon>
        <taxon>Fungi</taxon>
        <taxon>Dikarya</taxon>
        <taxon>Basidiomycota</taxon>
        <taxon>Agaricomycotina</taxon>
        <taxon>Tremellomycetes</taxon>
        <taxon>Tremellales</taxon>
        <taxon>Cryptococcaceae</taxon>
        <taxon>Kwoniella</taxon>
    </lineage>
</organism>
<dbReference type="AlphaFoldDB" id="A0AAX4K1P0"/>
<dbReference type="EMBL" id="CP144106">
    <property type="protein sequence ID" value="WWC91491.1"/>
    <property type="molecule type" value="Genomic_DNA"/>
</dbReference>
<evidence type="ECO:0000313" key="3">
    <source>
        <dbReference type="Proteomes" id="UP001355207"/>
    </source>
</evidence>
<sequence length="186" mass="20146">MVKITTVLTFGYALFACIAAGSASDDHVYPTSSYNLDYLFTITYAFGGASPIVRTNSVAENMNRFVGAGIEGPALNGSIDSGEISNKFVPYGNKTIVYEEAAWFGTFDNGDKGNGTLIARGTGLVDYDGYEQQRVILTLDQGDHDYLQYIFILCGSIVFDLKTASAKQDCFRAYYGNPVSLPPVFG</sequence>
<gene>
    <name evidence="2" type="ORF">L201_006437</name>
</gene>
<reference evidence="2 3" key="1">
    <citation type="submission" date="2024-01" db="EMBL/GenBank/DDBJ databases">
        <title>Comparative genomics of Cryptococcus and Kwoniella reveals pathogenesis evolution and contrasting modes of karyotype evolution via chromosome fusion or intercentromeric recombination.</title>
        <authorList>
            <person name="Coelho M.A."/>
            <person name="David-Palma M."/>
            <person name="Shea T."/>
            <person name="Bowers K."/>
            <person name="McGinley-Smith S."/>
            <person name="Mohammad A.W."/>
            <person name="Gnirke A."/>
            <person name="Yurkov A.M."/>
            <person name="Nowrousian M."/>
            <person name="Sun S."/>
            <person name="Cuomo C.A."/>
            <person name="Heitman J."/>
        </authorList>
    </citation>
    <scope>NUCLEOTIDE SEQUENCE [LARGE SCALE GENOMIC DNA]</scope>
    <source>
        <strain evidence="2 3">CBS 6074</strain>
    </source>
</reference>
<proteinExistence type="predicted"/>
<dbReference type="PROSITE" id="PS51257">
    <property type="entry name" value="PROKAR_LIPOPROTEIN"/>
    <property type="match status" value="1"/>
</dbReference>
<dbReference type="GeneID" id="91097106"/>
<evidence type="ECO:0000256" key="1">
    <source>
        <dbReference type="SAM" id="SignalP"/>
    </source>
</evidence>
<feature type="chain" id="PRO_5043993877" evidence="1">
    <location>
        <begin position="24"/>
        <end position="186"/>
    </location>
</feature>
<name>A0AAX4K1P0_9TREE</name>
<dbReference type="RefSeq" id="XP_066078253.1">
    <property type="nucleotide sequence ID" value="XM_066222156.1"/>
</dbReference>
<keyword evidence="3" id="KW-1185">Reference proteome</keyword>
<accession>A0AAX4K1P0</accession>
<keyword evidence="1" id="KW-0732">Signal</keyword>
<dbReference type="Proteomes" id="UP001355207">
    <property type="component" value="Chromosome 9"/>
</dbReference>
<feature type="signal peptide" evidence="1">
    <location>
        <begin position="1"/>
        <end position="23"/>
    </location>
</feature>
<protein>
    <submittedName>
        <fullName evidence="2">Uncharacterized protein</fullName>
    </submittedName>
</protein>